<keyword evidence="4" id="KW-1185">Reference proteome</keyword>
<evidence type="ECO:0000313" key="4">
    <source>
        <dbReference type="Proteomes" id="UP001221150"/>
    </source>
</evidence>
<accession>A0ABT5ZZL8</accession>
<comment type="caution">
    <text evidence="3">The sequence shown here is derived from an EMBL/GenBank/DDBJ whole genome shotgun (WGS) entry which is preliminary data.</text>
</comment>
<reference evidence="3 4" key="1">
    <citation type="submission" date="2023-03" db="EMBL/GenBank/DDBJ databases">
        <title>Draft genome sequence of Streptomyces sp. K1PA1 isolated from peat swamp forest in Thailand.</title>
        <authorList>
            <person name="Klaysubun C."/>
            <person name="Duangmal K."/>
        </authorList>
    </citation>
    <scope>NUCLEOTIDE SEQUENCE [LARGE SCALE GENOMIC DNA]</scope>
    <source>
        <strain evidence="3 4">K1PA1</strain>
    </source>
</reference>
<dbReference type="PROSITE" id="PS51257">
    <property type="entry name" value="PROKAR_LIPOPROTEIN"/>
    <property type="match status" value="1"/>
</dbReference>
<proteinExistence type="predicted"/>
<dbReference type="Proteomes" id="UP001221150">
    <property type="component" value="Unassembled WGS sequence"/>
</dbReference>
<evidence type="ECO:0000313" key="3">
    <source>
        <dbReference type="EMBL" id="MDF3297834.1"/>
    </source>
</evidence>
<protein>
    <submittedName>
        <fullName evidence="3">Uncharacterized protein</fullName>
    </submittedName>
</protein>
<feature type="compositionally biased region" description="Low complexity" evidence="1">
    <location>
        <begin position="36"/>
        <end position="57"/>
    </location>
</feature>
<dbReference type="RefSeq" id="WP_276107392.1">
    <property type="nucleotide sequence ID" value="NZ_JARJBB010000002.1"/>
</dbReference>
<feature type="signal peptide" evidence="2">
    <location>
        <begin position="1"/>
        <end position="27"/>
    </location>
</feature>
<feature type="chain" id="PRO_5045368826" evidence="2">
    <location>
        <begin position="28"/>
        <end position="85"/>
    </location>
</feature>
<dbReference type="EMBL" id="JARJBB010000002">
    <property type="protein sequence ID" value="MDF3297834.1"/>
    <property type="molecule type" value="Genomic_DNA"/>
</dbReference>
<evidence type="ECO:0000256" key="1">
    <source>
        <dbReference type="SAM" id="MobiDB-lite"/>
    </source>
</evidence>
<feature type="region of interest" description="Disordered" evidence="1">
    <location>
        <begin position="30"/>
        <end position="63"/>
    </location>
</feature>
<organism evidence="3 4">
    <name type="scientific">Streptomyces tropicalis</name>
    <dbReference type="NCBI Taxonomy" id="3034234"/>
    <lineage>
        <taxon>Bacteria</taxon>
        <taxon>Bacillati</taxon>
        <taxon>Actinomycetota</taxon>
        <taxon>Actinomycetes</taxon>
        <taxon>Kitasatosporales</taxon>
        <taxon>Streptomycetaceae</taxon>
        <taxon>Streptomyces</taxon>
    </lineage>
</organism>
<evidence type="ECO:0000256" key="2">
    <source>
        <dbReference type="SAM" id="SignalP"/>
    </source>
</evidence>
<keyword evidence="2" id="KW-0732">Signal</keyword>
<gene>
    <name evidence="3" type="ORF">P3H78_04205</name>
</gene>
<sequence length="85" mass="8302">MRARARTGMRRAVVPAAALLVALTAGCARHTGGDAGAPPASSSAAPSAGASAGSSGSYAEMQKKLDDVQSALTAADRDATSSADR</sequence>
<name>A0ABT5ZZL8_9ACTN</name>